<evidence type="ECO:0000313" key="3">
    <source>
        <dbReference type="EMBL" id="MQL78909.1"/>
    </source>
</evidence>
<dbReference type="Proteomes" id="UP000652761">
    <property type="component" value="Unassembled WGS sequence"/>
</dbReference>
<dbReference type="PANTHER" id="PTHR12311:SF7">
    <property type="entry name" value="ACTIVATOR OF BASAL TRANSCRIPTION 1"/>
    <property type="match status" value="1"/>
</dbReference>
<dbReference type="EMBL" id="NMUH01000423">
    <property type="protein sequence ID" value="MQL78909.1"/>
    <property type="molecule type" value="Genomic_DNA"/>
</dbReference>
<feature type="region of interest" description="Disordered" evidence="1">
    <location>
        <begin position="154"/>
        <end position="194"/>
    </location>
</feature>
<dbReference type="InterPro" id="IPR039119">
    <property type="entry name" value="ABT1/Esf2"/>
</dbReference>
<organism evidence="3 4">
    <name type="scientific">Colocasia esculenta</name>
    <name type="common">Wild taro</name>
    <name type="synonym">Arum esculentum</name>
    <dbReference type="NCBI Taxonomy" id="4460"/>
    <lineage>
        <taxon>Eukaryota</taxon>
        <taxon>Viridiplantae</taxon>
        <taxon>Streptophyta</taxon>
        <taxon>Embryophyta</taxon>
        <taxon>Tracheophyta</taxon>
        <taxon>Spermatophyta</taxon>
        <taxon>Magnoliopsida</taxon>
        <taxon>Liliopsida</taxon>
        <taxon>Araceae</taxon>
        <taxon>Aroideae</taxon>
        <taxon>Colocasieae</taxon>
        <taxon>Colocasia</taxon>
    </lineage>
</organism>
<dbReference type="GO" id="GO:0000480">
    <property type="term" value="P:endonucleolytic cleavage in 5'-ETS of tricistronic rRNA transcript (SSU-rRNA, 5.8S rRNA, LSU-rRNA)"/>
    <property type="evidence" value="ECO:0007669"/>
    <property type="project" value="TreeGrafter"/>
</dbReference>
<dbReference type="GO" id="GO:0034462">
    <property type="term" value="P:small-subunit processome assembly"/>
    <property type="evidence" value="ECO:0007669"/>
    <property type="project" value="TreeGrafter"/>
</dbReference>
<gene>
    <name evidence="3" type="ORF">Taro_011337</name>
</gene>
<feature type="transmembrane region" description="Helical" evidence="2">
    <location>
        <begin position="63"/>
        <end position="82"/>
    </location>
</feature>
<sequence length="207" mass="23832">MEGQVMLQQRPDISHNAITQMAVAASRACMDKWEQRPFDITHQVYISPVSSTFLAVISTSPTASIFALIPATLPIYFICLFFEGGRRRSPFFYDIWNIRYLSKFKWDDLTEEIAFKSATREQKLALEISAAKRERNYTLSKFAQARALNSIQERLKKKQRTEDSESSGKAKVDQQETKIFRRFPQNKPVNNSNQKTGILSEDILARV</sequence>
<keyword evidence="2" id="KW-0812">Transmembrane</keyword>
<dbReference type="GO" id="GO:0000472">
    <property type="term" value="P:endonucleolytic cleavage to generate mature 5'-end of SSU-rRNA from (SSU-rRNA, 5.8S rRNA, LSU-rRNA)"/>
    <property type="evidence" value="ECO:0007669"/>
    <property type="project" value="TreeGrafter"/>
</dbReference>
<proteinExistence type="predicted"/>
<keyword evidence="2" id="KW-0472">Membrane</keyword>
<evidence type="ECO:0000256" key="2">
    <source>
        <dbReference type="SAM" id="Phobius"/>
    </source>
</evidence>
<keyword evidence="2" id="KW-1133">Transmembrane helix</keyword>
<reference evidence="3" key="1">
    <citation type="submission" date="2017-07" db="EMBL/GenBank/DDBJ databases">
        <title>Taro Niue Genome Assembly and Annotation.</title>
        <authorList>
            <person name="Atibalentja N."/>
            <person name="Keating K."/>
            <person name="Fields C.J."/>
        </authorList>
    </citation>
    <scope>NUCLEOTIDE SEQUENCE</scope>
    <source>
        <strain evidence="3">Niue_2</strain>
        <tissue evidence="3">Leaf</tissue>
    </source>
</reference>
<dbReference type="AlphaFoldDB" id="A0A843UFT7"/>
<keyword evidence="4" id="KW-1185">Reference proteome</keyword>
<dbReference type="GO" id="GO:0003723">
    <property type="term" value="F:RNA binding"/>
    <property type="evidence" value="ECO:0007669"/>
    <property type="project" value="TreeGrafter"/>
</dbReference>
<dbReference type="GO" id="GO:0000447">
    <property type="term" value="P:endonucleolytic cleavage in ITS1 to separate SSU-rRNA from 5.8S rRNA and LSU-rRNA from tricistronic rRNA transcript (SSU-rRNA, 5.8S rRNA, LSU-rRNA)"/>
    <property type="evidence" value="ECO:0007669"/>
    <property type="project" value="TreeGrafter"/>
</dbReference>
<comment type="caution">
    <text evidence="3">The sequence shown here is derived from an EMBL/GenBank/DDBJ whole genome shotgun (WGS) entry which is preliminary data.</text>
</comment>
<dbReference type="PANTHER" id="PTHR12311">
    <property type="entry name" value="ACTIVATOR OF BASAL TRANSCRIPTION 1"/>
    <property type="match status" value="1"/>
</dbReference>
<accession>A0A843UFT7</accession>
<evidence type="ECO:0000256" key="1">
    <source>
        <dbReference type="SAM" id="MobiDB-lite"/>
    </source>
</evidence>
<protein>
    <submittedName>
        <fullName evidence="3">Uncharacterized protein</fullName>
    </submittedName>
</protein>
<dbReference type="OrthoDB" id="287393at2759"/>
<evidence type="ECO:0000313" key="4">
    <source>
        <dbReference type="Proteomes" id="UP000652761"/>
    </source>
</evidence>
<name>A0A843UFT7_COLES</name>
<dbReference type="GO" id="GO:0005730">
    <property type="term" value="C:nucleolus"/>
    <property type="evidence" value="ECO:0007669"/>
    <property type="project" value="TreeGrafter"/>
</dbReference>
<feature type="compositionally biased region" description="Basic and acidic residues" evidence="1">
    <location>
        <begin position="160"/>
        <end position="179"/>
    </location>
</feature>